<proteinExistence type="predicted"/>
<feature type="transmembrane region" description="Helical" evidence="5">
    <location>
        <begin position="66"/>
        <end position="86"/>
    </location>
</feature>
<feature type="transmembrane region" description="Helical" evidence="5">
    <location>
        <begin position="29"/>
        <end position="45"/>
    </location>
</feature>
<evidence type="ECO:0000256" key="2">
    <source>
        <dbReference type="ARBA" id="ARBA00022692"/>
    </source>
</evidence>
<protein>
    <submittedName>
        <fullName evidence="6">CvpA family protein</fullName>
    </submittedName>
</protein>
<dbReference type="GO" id="GO:0016020">
    <property type="term" value="C:membrane"/>
    <property type="evidence" value="ECO:0007669"/>
    <property type="project" value="UniProtKB-SubCell"/>
</dbReference>
<feature type="transmembrane region" description="Helical" evidence="5">
    <location>
        <begin position="106"/>
        <end position="128"/>
    </location>
</feature>
<dbReference type="EMBL" id="SOIJ01000024">
    <property type="protein sequence ID" value="TET94217.1"/>
    <property type="molecule type" value="Genomic_DNA"/>
</dbReference>
<organism evidence="6 7">
    <name type="scientific">Aerophobetes bacterium</name>
    <dbReference type="NCBI Taxonomy" id="2030807"/>
    <lineage>
        <taxon>Bacteria</taxon>
        <taxon>Candidatus Aerophobota</taxon>
    </lineage>
</organism>
<evidence type="ECO:0000256" key="1">
    <source>
        <dbReference type="ARBA" id="ARBA00004141"/>
    </source>
</evidence>
<name>A0A523YRT7_UNCAE</name>
<evidence type="ECO:0000256" key="5">
    <source>
        <dbReference type="SAM" id="Phobius"/>
    </source>
</evidence>
<keyword evidence="4 5" id="KW-0472">Membrane</keyword>
<comment type="caution">
    <text evidence="6">The sequence shown here is derived from an EMBL/GenBank/DDBJ whole genome shotgun (WGS) entry which is preliminary data.</text>
</comment>
<dbReference type="GO" id="GO:0009403">
    <property type="term" value="P:toxin biosynthetic process"/>
    <property type="evidence" value="ECO:0007669"/>
    <property type="project" value="InterPro"/>
</dbReference>
<reference evidence="6 7" key="1">
    <citation type="submission" date="2019-03" db="EMBL/GenBank/DDBJ databases">
        <title>Metabolic potential of uncultured bacteria and archaea associated with petroleum seepage in deep-sea sediments.</title>
        <authorList>
            <person name="Dong X."/>
            <person name="Hubert C."/>
        </authorList>
    </citation>
    <scope>NUCLEOTIDE SEQUENCE [LARGE SCALE GENOMIC DNA]</scope>
    <source>
        <strain evidence="6">E29_bin28</strain>
    </source>
</reference>
<gene>
    <name evidence="6" type="ORF">E3J33_00500</name>
</gene>
<dbReference type="Proteomes" id="UP000316925">
    <property type="component" value="Unassembled WGS sequence"/>
</dbReference>
<dbReference type="PANTHER" id="PTHR37306">
    <property type="entry name" value="COLICIN V PRODUCTION PROTEIN"/>
    <property type="match status" value="1"/>
</dbReference>
<accession>A0A523YRT7</accession>
<dbReference type="PANTHER" id="PTHR37306:SF1">
    <property type="entry name" value="COLICIN V PRODUCTION PROTEIN"/>
    <property type="match status" value="1"/>
</dbReference>
<keyword evidence="2 5" id="KW-0812">Transmembrane</keyword>
<evidence type="ECO:0000313" key="6">
    <source>
        <dbReference type="EMBL" id="TET94217.1"/>
    </source>
</evidence>
<dbReference type="Pfam" id="PF02674">
    <property type="entry name" value="Colicin_V"/>
    <property type="match status" value="1"/>
</dbReference>
<dbReference type="AlphaFoldDB" id="A0A523YRT7"/>
<keyword evidence="3 5" id="KW-1133">Transmembrane helix</keyword>
<comment type="subcellular location">
    <subcellularLocation>
        <location evidence="1">Membrane</location>
        <topology evidence="1">Multi-pass membrane protein</topology>
    </subcellularLocation>
</comment>
<evidence type="ECO:0000256" key="3">
    <source>
        <dbReference type="ARBA" id="ARBA00022989"/>
    </source>
</evidence>
<dbReference type="InterPro" id="IPR003825">
    <property type="entry name" value="Colicin-V_CvpA"/>
</dbReference>
<evidence type="ECO:0000256" key="4">
    <source>
        <dbReference type="ARBA" id="ARBA00023136"/>
    </source>
</evidence>
<evidence type="ECO:0000313" key="7">
    <source>
        <dbReference type="Proteomes" id="UP000316925"/>
    </source>
</evidence>
<sequence>MNWLDLIWVALIVVFAIRGAMRGFFKEGLGLVGIFVGLVIAINRYEAVGKIIVSNFPNLSLKIANLLSFGFIFIAVALLGGIAGIILHKISKYSPVKGLDQGGGVLLGLVEGSLICSVILILLTISPLSEKTTKWMRGSTLSPYLMEVGPFVYNSVISVTPGKAKKFMEELNRFKKLVPQGKKLEKRVDGLRST</sequence>